<reference evidence="2 3" key="1">
    <citation type="submission" date="2016-10" db="EMBL/GenBank/DDBJ databases">
        <authorList>
            <person name="de Groot N.N."/>
        </authorList>
    </citation>
    <scope>NUCLEOTIDE SEQUENCE [LARGE SCALE GENOMIC DNA]</scope>
    <source>
        <strain evidence="3">P4B,CCM 7963,CECT 7998,DSM 25260,IBRC-M 10614,KCTC 13821</strain>
    </source>
</reference>
<feature type="transmembrane region" description="Helical" evidence="1">
    <location>
        <begin position="936"/>
        <end position="955"/>
    </location>
</feature>
<dbReference type="PANTHER" id="PTHR32063:SF0">
    <property type="entry name" value="SWARMING MOTILITY PROTEIN SWRC"/>
    <property type="match status" value="1"/>
</dbReference>
<dbReference type="OrthoDB" id="9757876at2"/>
<dbReference type="PANTHER" id="PTHR32063">
    <property type="match status" value="1"/>
</dbReference>
<evidence type="ECO:0000313" key="3">
    <source>
        <dbReference type="Proteomes" id="UP000199017"/>
    </source>
</evidence>
<keyword evidence="1" id="KW-0472">Membrane</keyword>
<feature type="transmembrane region" description="Helical" evidence="1">
    <location>
        <begin position="12"/>
        <end position="30"/>
    </location>
</feature>
<protein>
    <submittedName>
        <fullName evidence="2">Hydrophobic/amphiphilic exporter-1, HAE1 family</fullName>
    </submittedName>
</protein>
<dbReference type="GO" id="GO:0042910">
    <property type="term" value="F:xenobiotic transmembrane transporter activity"/>
    <property type="evidence" value="ECO:0007669"/>
    <property type="project" value="TreeGrafter"/>
</dbReference>
<dbReference type="GO" id="GO:0005886">
    <property type="term" value="C:plasma membrane"/>
    <property type="evidence" value="ECO:0007669"/>
    <property type="project" value="TreeGrafter"/>
</dbReference>
<dbReference type="SUPFAM" id="SSF82714">
    <property type="entry name" value="Multidrug efflux transporter AcrB TolC docking domain, DN and DC subdomains"/>
    <property type="match status" value="1"/>
</dbReference>
<dbReference type="Pfam" id="PF00873">
    <property type="entry name" value="ACR_tran"/>
    <property type="match status" value="1"/>
</dbReference>
<dbReference type="PRINTS" id="PR00702">
    <property type="entry name" value="ACRIFLAVINRP"/>
</dbReference>
<feature type="transmembrane region" description="Helical" evidence="1">
    <location>
        <begin position="861"/>
        <end position="881"/>
    </location>
</feature>
<evidence type="ECO:0000256" key="1">
    <source>
        <dbReference type="SAM" id="Phobius"/>
    </source>
</evidence>
<evidence type="ECO:0000313" key="2">
    <source>
        <dbReference type="EMBL" id="SDI42631.1"/>
    </source>
</evidence>
<dbReference type="Gene3D" id="3.30.70.1320">
    <property type="entry name" value="Multidrug efflux transporter AcrB pore domain like"/>
    <property type="match status" value="1"/>
</dbReference>
<feature type="transmembrane region" description="Helical" evidence="1">
    <location>
        <begin position="967"/>
        <end position="990"/>
    </location>
</feature>
<gene>
    <name evidence="2" type="ORF">SAMN05216352_107224</name>
</gene>
<dbReference type="Gene3D" id="3.30.70.1440">
    <property type="entry name" value="Multidrug efflux transporter AcrB pore domain"/>
    <property type="match status" value="1"/>
</dbReference>
<dbReference type="Gene3D" id="1.20.1640.10">
    <property type="entry name" value="Multidrug efflux transporter AcrB transmembrane domain"/>
    <property type="match status" value="2"/>
</dbReference>
<keyword evidence="1" id="KW-0812">Transmembrane</keyword>
<dbReference type="STRING" id="930129.SAMN05216352_107224"/>
<feature type="transmembrane region" description="Helical" evidence="1">
    <location>
        <begin position="517"/>
        <end position="536"/>
    </location>
</feature>
<feature type="transmembrane region" description="Helical" evidence="1">
    <location>
        <begin position="887"/>
        <end position="908"/>
    </location>
</feature>
<dbReference type="SUPFAM" id="SSF82866">
    <property type="entry name" value="Multidrug efflux transporter AcrB transmembrane domain"/>
    <property type="match status" value="2"/>
</dbReference>
<feature type="transmembrane region" description="Helical" evidence="1">
    <location>
        <begin position="382"/>
        <end position="406"/>
    </location>
</feature>
<accession>A0A1G8KGT6</accession>
<dbReference type="InterPro" id="IPR027463">
    <property type="entry name" value="AcrB_DN_DC_subdom"/>
</dbReference>
<dbReference type="Gene3D" id="3.30.2090.10">
    <property type="entry name" value="Multidrug efflux transporter AcrB TolC docking domain, DN and DC subdomains"/>
    <property type="match status" value="2"/>
</dbReference>
<dbReference type="Gene3D" id="3.30.70.1430">
    <property type="entry name" value="Multidrug efflux transporter AcrB pore domain"/>
    <property type="match status" value="2"/>
</dbReference>
<feature type="transmembrane region" description="Helical" evidence="1">
    <location>
        <begin position="330"/>
        <end position="349"/>
    </location>
</feature>
<feature type="transmembrane region" description="Helical" evidence="1">
    <location>
        <begin position="356"/>
        <end position="376"/>
    </location>
</feature>
<proteinExistence type="predicted"/>
<name>A0A1G8KGT6_9BACI</name>
<sequence length="1017" mass="112970">MRWLRFIVKRKILIGLMAVLAVMIGSYAVFELNKELLPDIKMDGAYVEIRAEDLPAIEMERTITSPLEQKLQGIDGLEDIHSTTTIGRTTFQITFEEGSGDDSFQEVESIVNASASKNQDINNTEALQYGTTQDYEFYMDVSGGDMDEMTNFVKDVLKPRLEELPEVREVDLGGTTEQQMNIEFNQEEIKNMGLDVLQVTDAIQQTNHAAALGQLNEDNDSPSLRWNTTLESIEDVENIKIPVQDEFIELKEIAEISLDQMDNSSFVWKNGSKDFVFAQVGRASDVTQIDMADAVREEIQNIREEGLVNDFDIHEVVAQADYVQNSIDGVTNNVLLGGIIAIVMLFLFLRNVRATFIVGISIPTSILLTFAAMWMFDYSINILTLIGLGLGIGMMVDSSIVILESIYRKKELGLPPLEAVIEGTKEVATAVIASMLTTIVVFLPIGLIGGEMGQFMIMLSAVVAITLISSVLVSFTLIPSLSEKFLKLQKRKRKKQDGILLNGYSDLISRIVKKKRYSAAVIGVFVFMFAGSLMFVQKIPMTIMPDMFNRYAELMVDLETGVTPDNKKEIVSSLNDTLSSIEDVESSYVLDNGSVFYTIINMTKDDEITRDQKEVNEEILRSLRELEDSHPIENVQDVMSGEAGAPVQVNIKGEDFEKLQTIADDFIKELEETDGVVGVTNSMERTSPELMIELNEEEIEEAGLSQTQIRQFMEQAFFMMPLGEMTIDKENIPLTAQWDEQINSASGLLDLDVSTGEGEESLSRFVQLTRIERPNEISHVNGERSLSVTADIEETDLGTINRDVQQIINDFDTPAGYSISAAGDLEQQQELIQEMLFVLGIAIFLVYLVMAVQFNHLIHPIIVMSVIPMTFVGAVLGLLITQRELSIMSGMGVIMLIGIVLNNAILLIDRTNQLRRQEYSVREALIEAGRNRIRPILMTTLTTAGGMLPLALASGTAGNYQAPMATVIISGLLFASLITLLLIPAVYRLFTAAGTGFGKWSRKKKQTEAAEENESAV</sequence>
<dbReference type="AlphaFoldDB" id="A0A1G8KGT6"/>
<dbReference type="EMBL" id="FNDU01000007">
    <property type="protein sequence ID" value="SDI42631.1"/>
    <property type="molecule type" value="Genomic_DNA"/>
</dbReference>
<keyword evidence="3" id="KW-1185">Reference proteome</keyword>
<dbReference type="InterPro" id="IPR001036">
    <property type="entry name" value="Acrflvin-R"/>
</dbReference>
<organism evidence="2 3">
    <name type="scientific">Alteribacillus bidgolensis</name>
    <dbReference type="NCBI Taxonomy" id="930129"/>
    <lineage>
        <taxon>Bacteria</taxon>
        <taxon>Bacillati</taxon>
        <taxon>Bacillota</taxon>
        <taxon>Bacilli</taxon>
        <taxon>Bacillales</taxon>
        <taxon>Bacillaceae</taxon>
        <taxon>Alteribacillus</taxon>
    </lineage>
</organism>
<feature type="transmembrane region" description="Helical" evidence="1">
    <location>
        <begin position="455"/>
        <end position="481"/>
    </location>
</feature>
<keyword evidence="1" id="KW-1133">Transmembrane helix</keyword>
<dbReference type="Proteomes" id="UP000199017">
    <property type="component" value="Unassembled WGS sequence"/>
</dbReference>
<feature type="transmembrane region" description="Helical" evidence="1">
    <location>
        <begin position="835"/>
        <end position="854"/>
    </location>
</feature>
<dbReference type="RefSeq" id="WP_091585731.1">
    <property type="nucleotide sequence ID" value="NZ_FNDU01000007.1"/>
</dbReference>
<feature type="transmembrane region" description="Helical" evidence="1">
    <location>
        <begin position="427"/>
        <end position="449"/>
    </location>
</feature>
<dbReference type="SUPFAM" id="SSF82693">
    <property type="entry name" value="Multidrug efflux transporter AcrB pore domain, PN1, PN2, PC1 and PC2 subdomains"/>
    <property type="match status" value="2"/>
</dbReference>